<dbReference type="AlphaFoldDB" id="A0A0N1GYX2"/>
<dbReference type="SUPFAM" id="SSF103473">
    <property type="entry name" value="MFS general substrate transporter"/>
    <property type="match status" value="1"/>
</dbReference>
<evidence type="ECO:0000256" key="4">
    <source>
        <dbReference type="ARBA" id="ARBA00022692"/>
    </source>
</evidence>
<comment type="subcellular location">
    <subcellularLocation>
        <location evidence="1">Membrane</location>
        <topology evidence="1">Multi-pass membrane protein</topology>
    </subcellularLocation>
</comment>
<dbReference type="InterPro" id="IPR003663">
    <property type="entry name" value="Sugar/inositol_transpt"/>
</dbReference>
<dbReference type="PROSITE" id="PS00217">
    <property type="entry name" value="SUGAR_TRANSPORT_2"/>
    <property type="match status" value="1"/>
</dbReference>
<dbReference type="NCBIfam" id="TIGR00879">
    <property type="entry name" value="SP"/>
    <property type="match status" value="1"/>
</dbReference>
<feature type="domain" description="Major facilitator superfamily (MFS) profile" evidence="9">
    <location>
        <begin position="1"/>
        <end position="420"/>
    </location>
</feature>
<organism evidence="10 11">
    <name type="scientific">Cyphellophora attinorum</name>
    <dbReference type="NCBI Taxonomy" id="1664694"/>
    <lineage>
        <taxon>Eukaryota</taxon>
        <taxon>Fungi</taxon>
        <taxon>Dikarya</taxon>
        <taxon>Ascomycota</taxon>
        <taxon>Pezizomycotina</taxon>
        <taxon>Eurotiomycetes</taxon>
        <taxon>Chaetothyriomycetidae</taxon>
        <taxon>Chaetothyriales</taxon>
        <taxon>Cyphellophoraceae</taxon>
        <taxon>Cyphellophora</taxon>
    </lineage>
</organism>
<evidence type="ECO:0000256" key="1">
    <source>
        <dbReference type="ARBA" id="ARBA00004141"/>
    </source>
</evidence>
<dbReference type="RefSeq" id="XP_017996098.1">
    <property type="nucleotide sequence ID" value="XM_018149336.1"/>
</dbReference>
<dbReference type="EMBL" id="LFJN01000033">
    <property type="protein sequence ID" value="KPI36135.1"/>
    <property type="molecule type" value="Genomic_DNA"/>
</dbReference>
<dbReference type="InterPro" id="IPR020846">
    <property type="entry name" value="MFS_dom"/>
</dbReference>
<feature type="transmembrane region" description="Helical" evidence="8">
    <location>
        <begin position="263"/>
        <end position="282"/>
    </location>
</feature>
<dbReference type="VEuPathDB" id="FungiDB:AB675_8853"/>
<evidence type="ECO:0000256" key="7">
    <source>
        <dbReference type="RuleBase" id="RU003346"/>
    </source>
</evidence>
<dbReference type="Pfam" id="PF00083">
    <property type="entry name" value="Sugar_tr"/>
    <property type="match status" value="1"/>
</dbReference>
<keyword evidence="4 8" id="KW-0812">Transmembrane</keyword>
<dbReference type="GeneID" id="28741216"/>
<dbReference type="PANTHER" id="PTHR48022:SF42">
    <property type="entry name" value="MAJOR FACILITATOR SUPERFAMILY (MFS) PROFILE DOMAIN-CONTAINING PROTEIN"/>
    <property type="match status" value="1"/>
</dbReference>
<keyword evidence="5 8" id="KW-1133">Transmembrane helix</keyword>
<dbReference type="InterPro" id="IPR005829">
    <property type="entry name" value="Sugar_transporter_CS"/>
</dbReference>
<dbReference type="GO" id="GO:0005351">
    <property type="term" value="F:carbohydrate:proton symporter activity"/>
    <property type="evidence" value="ECO:0007669"/>
    <property type="project" value="TreeGrafter"/>
</dbReference>
<evidence type="ECO:0000256" key="8">
    <source>
        <dbReference type="SAM" id="Phobius"/>
    </source>
</evidence>
<accession>A0A0N1GYX2</accession>
<dbReference type="GO" id="GO:0016020">
    <property type="term" value="C:membrane"/>
    <property type="evidence" value="ECO:0007669"/>
    <property type="project" value="UniProtKB-SubCell"/>
</dbReference>
<dbReference type="InterPro" id="IPR050360">
    <property type="entry name" value="MFS_Sugar_Transporters"/>
</dbReference>
<reference evidence="10 11" key="1">
    <citation type="submission" date="2015-06" db="EMBL/GenBank/DDBJ databases">
        <title>Draft genome of the ant-associated black yeast Phialophora attae CBS 131958.</title>
        <authorList>
            <person name="Moreno L.F."/>
            <person name="Stielow B.J."/>
            <person name="de Hoog S."/>
            <person name="Vicente V.A."/>
            <person name="Weiss V.A."/>
            <person name="de Vries M."/>
            <person name="Cruz L.M."/>
            <person name="Souza E.M."/>
        </authorList>
    </citation>
    <scope>NUCLEOTIDE SEQUENCE [LARGE SCALE GENOMIC DNA]</scope>
    <source>
        <strain evidence="10 11">CBS 131958</strain>
    </source>
</reference>
<dbReference type="OrthoDB" id="508119at2759"/>
<feature type="transmembrane region" description="Helical" evidence="8">
    <location>
        <begin position="147"/>
        <end position="168"/>
    </location>
</feature>
<feature type="transmembrane region" description="Helical" evidence="8">
    <location>
        <begin position="113"/>
        <end position="135"/>
    </location>
</feature>
<keyword evidence="3 7" id="KW-0813">Transport</keyword>
<sequence length="474" mass="52720">MALDSFKRDYGLEGRDQHEIDTLQGNIVSTFQSGCFFGALLAFPVAERIGRKRSIMIASLIFLVGAILMTASNGRLPVLITGRAIAGLGIGAVSLIVPVYISETSPPSIRGRLVGIFEICSQFGGMTGFWINYAVNRTISEGTKTQWIVPLAVQLLPGTILFLGMLCCPETPRFMAKKDNWEAQRRFFASYARCLPIIHTFVENLPTFQFKRLFQKGTRNRIGLGLILMMCQNMTGVNIITYYSPRIFQTLGITGTSTKLFATGFYGIAKTLGMIVFSLWLVEKVGRRNGLIYGAFIGSLPMWYIGGYVFKADPTAALKAGNATRSGWAYLAMVCVYLYGFIYCATWQGITWVYCSEIFPLDIRLLCVAITTADQWLWSFIISRTTPYMITSLGYGTYMFFGALMLLMGVWAFFFVPETKGKTLEQMETLFGAPSAESEAEKVVDDEKPVGMVHVENQAAEKSGRWKITRVLSA</sequence>
<comment type="caution">
    <text evidence="10">The sequence shown here is derived from an EMBL/GenBank/DDBJ whole genome shotgun (WGS) entry which is preliminary data.</text>
</comment>
<keyword evidence="11" id="KW-1185">Reference proteome</keyword>
<evidence type="ECO:0000256" key="3">
    <source>
        <dbReference type="ARBA" id="ARBA00022448"/>
    </source>
</evidence>
<dbReference type="PANTHER" id="PTHR48022">
    <property type="entry name" value="PLASTIDIC GLUCOSE TRANSPORTER 4"/>
    <property type="match status" value="1"/>
</dbReference>
<feature type="transmembrane region" description="Helical" evidence="8">
    <location>
        <begin position="291"/>
        <end position="310"/>
    </location>
</feature>
<feature type="transmembrane region" description="Helical" evidence="8">
    <location>
        <begin position="330"/>
        <end position="353"/>
    </location>
</feature>
<dbReference type="PROSITE" id="PS50850">
    <property type="entry name" value="MFS"/>
    <property type="match status" value="1"/>
</dbReference>
<dbReference type="Gene3D" id="1.20.1250.20">
    <property type="entry name" value="MFS general substrate transporter like domains"/>
    <property type="match status" value="2"/>
</dbReference>
<proteinExistence type="inferred from homology"/>
<feature type="transmembrane region" description="Helical" evidence="8">
    <location>
        <begin position="78"/>
        <end position="101"/>
    </location>
</feature>
<feature type="transmembrane region" description="Helical" evidence="8">
    <location>
        <begin position="55"/>
        <end position="72"/>
    </location>
</feature>
<dbReference type="Proteomes" id="UP000038010">
    <property type="component" value="Unassembled WGS sequence"/>
</dbReference>
<gene>
    <name evidence="10" type="ORF">AB675_8853</name>
</gene>
<feature type="transmembrane region" description="Helical" evidence="8">
    <location>
        <begin position="395"/>
        <end position="416"/>
    </location>
</feature>
<comment type="similarity">
    <text evidence="2 7">Belongs to the major facilitator superfamily. Sugar transporter (TC 2.A.1.1) family.</text>
</comment>
<evidence type="ECO:0000313" key="10">
    <source>
        <dbReference type="EMBL" id="KPI36135.1"/>
    </source>
</evidence>
<dbReference type="PROSITE" id="PS00216">
    <property type="entry name" value="SUGAR_TRANSPORT_1"/>
    <property type="match status" value="2"/>
</dbReference>
<evidence type="ECO:0000313" key="11">
    <source>
        <dbReference type="Proteomes" id="UP000038010"/>
    </source>
</evidence>
<evidence type="ECO:0000259" key="9">
    <source>
        <dbReference type="PROSITE" id="PS50850"/>
    </source>
</evidence>
<evidence type="ECO:0000256" key="2">
    <source>
        <dbReference type="ARBA" id="ARBA00010992"/>
    </source>
</evidence>
<dbReference type="InterPro" id="IPR036259">
    <property type="entry name" value="MFS_trans_sf"/>
</dbReference>
<keyword evidence="6 8" id="KW-0472">Membrane</keyword>
<feature type="transmembrane region" description="Helical" evidence="8">
    <location>
        <begin position="365"/>
        <end position="383"/>
    </location>
</feature>
<dbReference type="PRINTS" id="PR00171">
    <property type="entry name" value="SUGRTRNSPORT"/>
</dbReference>
<protein>
    <submittedName>
        <fullName evidence="10">Quinate permease</fullName>
    </submittedName>
</protein>
<feature type="transmembrane region" description="Helical" evidence="8">
    <location>
        <begin position="222"/>
        <end position="243"/>
    </location>
</feature>
<evidence type="ECO:0000256" key="6">
    <source>
        <dbReference type="ARBA" id="ARBA00023136"/>
    </source>
</evidence>
<dbReference type="InterPro" id="IPR005828">
    <property type="entry name" value="MFS_sugar_transport-like"/>
</dbReference>
<name>A0A0N1GYX2_9EURO</name>
<evidence type="ECO:0000256" key="5">
    <source>
        <dbReference type="ARBA" id="ARBA00022989"/>
    </source>
</evidence>